<protein>
    <recommendedName>
        <fullName evidence="5">DUF2752 domain-containing protein</fullName>
    </recommendedName>
</protein>
<dbReference type="RefSeq" id="WP_284249986.1">
    <property type="nucleotide sequence ID" value="NZ_BSUM01000001.1"/>
</dbReference>
<evidence type="ECO:0000313" key="3">
    <source>
        <dbReference type="EMBL" id="GMA31126.1"/>
    </source>
</evidence>
<feature type="region of interest" description="Disordered" evidence="1">
    <location>
        <begin position="1"/>
        <end position="23"/>
    </location>
</feature>
<feature type="transmembrane region" description="Helical" evidence="2">
    <location>
        <begin position="30"/>
        <end position="49"/>
    </location>
</feature>
<organism evidence="3 4">
    <name type="scientific">Litorihabitans aurantiacus</name>
    <dbReference type="NCBI Taxonomy" id="1930061"/>
    <lineage>
        <taxon>Bacteria</taxon>
        <taxon>Bacillati</taxon>
        <taxon>Actinomycetota</taxon>
        <taxon>Actinomycetes</taxon>
        <taxon>Micrococcales</taxon>
        <taxon>Beutenbergiaceae</taxon>
        <taxon>Litorihabitans</taxon>
    </lineage>
</organism>
<dbReference type="EMBL" id="BSUM01000001">
    <property type="protein sequence ID" value="GMA31126.1"/>
    <property type="molecule type" value="Genomic_DNA"/>
</dbReference>
<proteinExistence type="predicted"/>
<accession>A0AA37XD54</accession>
<keyword evidence="2" id="KW-0812">Transmembrane</keyword>
<reference evidence="3" key="2">
    <citation type="submission" date="2023-02" db="EMBL/GenBank/DDBJ databases">
        <authorList>
            <person name="Sun Q."/>
            <person name="Mori K."/>
        </authorList>
    </citation>
    <scope>NUCLEOTIDE SEQUENCE</scope>
    <source>
        <strain evidence="3">NBRC 112290</strain>
    </source>
</reference>
<name>A0AA37XD54_9MICO</name>
<gene>
    <name evidence="3" type="ORF">GCM10025875_11180</name>
</gene>
<sequence length="163" mass="16374">MVAVGRPAAAPSSDGSADGDAATGGPARRLVPVIGTATLAVAGLVLLVLRDPRTPGLYPTCPVLALTGLACPGCGSMRALASLGHGDVATAWAYNPLALVAVALLVGFWVAWAVRAVRGRARSRPARPWVLLTGAALVVGYAVARNLPALAPWLGPLATAQGQ</sequence>
<dbReference type="InterPro" id="IPR021215">
    <property type="entry name" value="DUF2752"/>
</dbReference>
<dbReference type="Proteomes" id="UP001157161">
    <property type="component" value="Unassembled WGS sequence"/>
</dbReference>
<reference evidence="3" key="1">
    <citation type="journal article" date="2014" name="Int. J. Syst. Evol. Microbiol.">
        <title>Complete genome sequence of Corynebacterium casei LMG S-19264T (=DSM 44701T), isolated from a smear-ripened cheese.</title>
        <authorList>
            <consortium name="US DOE Joint Genome Institute (JGI-PGF)"/>
            <person name="Walter F."/>
            <person name="Albersmeier A."/>
            <person name="Kalinowski J."/>
            <person name="Ruckert C."/>
        </authorList>
    </citation>
    <scope>NUCLEOTIDE SEQUENCE</scope>
    <source>
        <strain evidence="3">NBRC 112290</strain>
    </source>
</reference>
<feature type="transmembrane region" description="Helical" evidence="2">
    <location>
        <begin position="61"/>
        <end position="81"/>
    </location>
</feature>
<evidence type="ECO:0000256" key="2">
    <source>
        <dbReference type="SAM" id="Phobius"/>
    </source>
</evidence>
<dbReference type="Pfam" id="PF10825">
    <property type="entry name" value="DUF2752"/>
    <property type="match status" value="1"/>
</dbReference>
<dbReference type="AlphaFoldDB" id="A0AA37XD54"/>
<feature type="transmembrane region" description="Helical" evidence="2">
    <location>
        <begin position="126"/>
        <end position="144"/>
    </location>
</feature>
<evidence type="ECO:0008006" key="5">
    <source>
        <dbReference type="Google" id="ProtNLM"/>
    </source>
</evidence>
<feature type="transmembrane region" description="Helical" evidence="2">
    <location>
        <begin position="93"/>
        <end position="114"/>
    </location>
</feature>
<keyword evidence="4" id="KW-1185">Reference proteome</keyword>
<keyword evidence="2" id="KW-0472">Membrane</keyword>
<evidence type="ECO:0000256" key="1">
    <source>
        <dbReference type="SAM" id="MobiDB-lite"/>
    </source>
</evidence>
<keyword evidence="2" id="KW-1133">Transmembrane helix</keyword>
<evidence type="ECO:0000313" key="4">
    <source>
        <dbReference type="Proteomes" id="UP001157161"/>
    </source>
</evidence>
<comment type="caution">
    <text evidence="3">The sequence shown here is derived from an EMBL/GenBank/DDBJ whole genome shotgun (WGS) entry which is preliminary data.</text>
</comment>